<evidence type="ECO:0000256" key="4">
    <source>
        <dbReference type="ARBA" id="ARBA00012513"/>
    </source>
</evidence>
<evidence type="ECO:0000256" key="9">
    <source>
        <dbReference type="ARBA" id="ARBA00022679"/>
    </source>
</evidence>
<dbReference type="InterPro" id="IPR001245">
    <property type="entry name" value="Ser-Thr/Tyr_kinase_cat_dom"/>
</dbReference>
<evidence type="ECO:0000259" key="25">
    <source>
        <dbReference type="PROSITE" id="PS50011"/>
    </source>
</evidence>
<evidence type="ECO:0000256" key="8">
    <source>
        <dbReference type="ARBA" id="ARBA00022614"/>
    </source>
</evidence>
<evidence type="ECO:0000256" key="6">
    <source>
        <dbReference type="ARBA" id="ARBA00022527"/>
    </source>
</evidence>
<dbReference type="FunFam" id="3.80.10.10:FF:000288">
    <property type="entry name" value="LRR receptor-like serine/threonine-protein kinase EFR"/>
    <property type="match status" value="1"/>
</dbReference>
<evidence type="ECO:0000256" key="14">
    <source>
        <dbReference type="ARBA" id="ARBA00022777"/>
    </source>
</evidence>
<dbReference type="PROSITE" id="PS00108">
    <property type="entry name" value="PROTEIN_KINASE_ST"/>
    <property type="match status" value="1"/>
</dbReference>
<dbReference type="InterPro" id="IPR000719">
    <property type="entry name" value="Prot_kinase_dom"/>
</dbReference>
<feature type="transmembrane region" description="Helical" evidence="23">
    <location>
        <begin position="653"/>
        <end position="679"/>
    </location>
</feature>
<keyword evidence="18" id="KW-0675">Receptor</keyword>
<dbReference type="Pfam" id="PF00560">
    <property type="entry name" value="LRR_1"/>
    <property type="match status" value="1"/>
</dbReference>
<keyword evidence="9" id="KW-0808">Transferase</keyword>
<comment type="subcellular location">
    <subcellularLocation>
        <location evidence="1">Cell membrane</location>
        <topology evidence="1">Single-pass membrane protein</topology>
    </subcellularLocation>
    <subcellularLocation>
        <location evidence="2">Membrane</location>
        <topology evidence="2">Single-pass type I membrane protein</topology>
    </subcellularLocation>
</comment>
<evidence type="ECO:0000256" key="17">
    <source>
        <dbReference type="ARBA" id="ARBA00023136"/>
    </source>
</evidence>
<keyword evidence="12" id="KW-0677">Repeat</keyword>
<dbReference type="InterPro" id="IPR003591">
    <property type="entry name" value="Leu-rich_rpt_typical-subtyp"/>
</dbReference>
<dbReference type="Pfam" id="PF23598">
    <property type="entry name" value="LRR_14"/>
    <property type="match status" value="1"/>
</dbReference>
<keyword evidence="8" id="KW-0433">Leucine-rich repeat</keyword>
<evidence type="ECO:0000256" key="15">
    <source>
        <dbReference type="ARBA" id="ARBA00022840"/>
    </source>
</evidence>
<dbReference type="PANTHER" id="PTHR27008">
    <property type="entry name" value="OS04G0122200 PROTEIN"/>
    <property type="match status" value="1"/>
</dbReference>
<evidence type="ECO:0000256" key="18">
    <source>
        <dbReference type="ARBA" id="ARBA00023170"/>
    </source>
</evidence>
<dbReference type="PANTHER" id="PTHR27008:SF596">
    <property type="entry name" value="OS02G0215500 PROTEIN"/>
    <property type="match status" value="1"/>
</dbReference>
<dbReference type="EC" id="2.7.11.1" evidence="4"/>
<organism evidence="26 27">
    <name type="scientific">Ilex paraguariensis</name>
    <name type="common">yerba mate</name>
    <dbReference type="NCBI Taxonomy" id="185542"/>
    <lineage>
        <taxon>Eukaryota</taxon>
        <taxon>Viridiplantae</taxon>
        <taxon>Streptophyta</taxon>
        <taxon>Embryophyta</taxon>
        <taxon>Tracheophyta</taxon>
        <taxon>Spermatophyta</taxon>
        <taxon>Magnoliopsida</taxon>
        <taxon>eudicotyledons</taxon>
        <taxon>Gunneridae</taxon>
        <taxon>Pentapetalae</taxon>
        <taxon>asterids</taxon>
        <taxon>campanulids</taxon>
        <taxon>Aquifoliales</taxon>
        <taxon>Aquifoliaceae</taxon>
        <taxon>Ilex</taxon>
    </lineage>
</organism>
<evidence type="ECO:0000256" key="10">
    <source>
        <dbReference type="ARBA" id="ARBA00022692"/>
    </source>
</evidence>
<feature type="signal peptide" evidence="24">
    <location>
        <begin position="1"/>
        <end position="30"/>
    </location>
</feature>
<evidence type="ECO:0000256" key="24">
    <source>
        <dbReference type="SAM" id="SignalP"/>
    </source>
</evidence>
<dbReference type="InterPro" id="IPR017441">
    <property type="entry name" value="Protein_kinase_ATP_BS"/>
</dbReference>
<evidence type="ECO:0000256" key="12">
    <source>
        <dbReference type="ARBA" id="ARBA00022737"/>
    </source>
</evidence>
<keyword evidence="17 23" id="KW-0472">Membrane</keyword>
<dbReference type="AlphaFoldDB" id="A0ABC8UEF5"/>
<dbReference type="PROSITE" id="PS50011">
    <property type="entry name" value="PROTEIN_KINASE_DOM"/>
    <property type="match status" value="1"/>
</dbReference>
<keyword evidence="6" id="KW-0723">Serine/threonine-protein kinase</keyword>
<dbReference type="InterPro" id="IPR011009">
    <property type="entry name" value="Kinase-like_dom_sf"/>
</dbReference>
<evidence type="ECO:0000256" key="19">
    <source>
        <dbReference type="ARBA" id="ARBA00023180"/>
    </source>
</evidence>
<keyword evidence="5" id="KW-1003">Cell membrane</keyword>
<comment type="caution">
    <text evidence="26">The sequence shown here is derived from an EMBL/GenBank/DDBJ whole genome shotgun (WGS) entry which is preliminary data.</text>
</comment>
<evidence type="ECO:0000256" key="1">
    <source>
        <dbReference type="ARBA" id="ARBA00004162"/>
    </source>
</evidence>
<feature type="binding site" evidence="22">
    <location>
        <position position="739"/>
    </location>
    <ligand>
        <name>ATP</name>
        <dbReference type="ChEBI" id="CHEBI:30616"/>
    </ligand>
</feature>
<proteinExistence type="inferred from homology"/>
<dbReference type="GO" id="GO:0009791">
    <property type="term" value="P:post-embryonic development"/>
    <property type="evidence" value="ECO:0007669"/>
    <property type="project" value="UniProtKB-ARBA"/>
</dbReference>
<dbReference type="SMART" id="SM00369">
    <property type="entry name" value="LRR_TYP"/>
    <property type="match status" value="7"/>
</dbReference>
<dbReference type="SUPFAM" id="SSF52058">
    <property type="entry name" value="L domain-like"/>
    <property type="match status" value="2"/>
</dbReference>
<keyword evidence="11 24" id="KW-0732">Signal</keyword>
<dbReference type="InterPro" id="IPR001611">
    <property type="entry name" value="Leu-rich_rpt"/>
</dbReference>
<evidence type="ECO:0000256" key="7">
    <source>
        <dbReference type="ARBA" id="ARBA00022553"/>
    </source>
</evidence>
<dbReference type="FunFam" id="1.10.510.10:FF:000358">
    <property type="entry name" value="Putative leucine-rich repeat receptor-like serine/threonine-protein kinase"/>
    <property type="match status" value="1"/>
</dbReference>
<feature type="chain" id="PRO_5044817670" description="non-specific serine/threonine protein kinase" evidence="24">
    <location>
        <begin position="31"/>
        <end position="1032"/>
    </location>
</feature>
<dbReference type="Gene3D" id="3.80.10.10">
    <property type="entry name" value="Ribonuclease Inhibitor"/>
    <property type="match status" value="4"/>
</dbReference>
<accession>A0ABC8UEF5</accession>
<dbReference type="InterPro" id="IPR051809">
    <property type="entry name" value="Plant_receptor-like_S/T_kinase"/>
</dbReference>
<evidence type="ECO:0000256" key="5">
    <source>
        <dbReference type="ARBA" id="ARBA00022475"/>
    </source>
</evidence>
<keyword evidence="19" id="KW-0325">Glycoprotein</keyword>
<dbReference type="SUPFAM" id="SSF56112">
    <property type="entry name" value="Protein kinase-like (PK-like)"/>
    <property type="match status" value="1"/>
</dbReference>
<evidence type="ECO:0000256" key="23">
    <source>
        <dbReference type="SAM" id="Phobius"/>
    </source>
</evidence>
<dbReference type="InterPro" id="IPR008271">
    <property type="entry name" value="Ser/Thr_kinase_AS"/>
</dbReference>
<dbReference type="InterPro" id="IPR013210">
    <property type="entry name" value="LRR_N_plant-typ"/>
</dbReference>
<dbReference type="Pfam" id="PF08263">
    <property type="entry name" value="LRRNT_2"/>
    <property type="match status" value="1"/>
</dbReference>
<evidence type="ECO:0000256" key="11">
    <source>
        <dbReference type="ARBA" id="ARBA00022729"/>
    </source>
</evidence>
<keyword evidence="27" id="KW-1185">Reference proteome</keyword>
<dbReference type="EMBL" id="CAUOFW020007503">
    <property type="protein sequence ID" value="CAK9179474.1"/>
    <property type="molecule type" value="Genomic_DNA"/>
</dbReference>
<evidence type="ECO:0000256" key="2">
    <source>
        <dbReference type="ARBA" id="ARBA00004479"/>
    </source>
</evidence>
<dbReference type="SMART" id="SM00220">
    <property type="entry name" value="S_TKc"/>
    <property type="match status" value="1"/>
</dbReference>
<comment type="similarity">
    <text evidence="3">Belongs to the protein kinase superfamily. Ser/Thr protein kinase family.</text>
</comment>
<dbReference type="GO" id="GO:0005524">
    <property type="term" value="F:ATP binding"/>
    <property type="evidence" value="ECO:0007669"/>
    <property type="project" value="UniProtKB-UniRule"/>
</dbReference>
<comment type="catalytic activity">
    <reaction evidence="20">
        <text>L-threonyl-[protein] + ATP = O-phospho-L-threonyl-[protein] + ADP + H(+)</text>
        <dbReference type="Rhea" id="RHEA:46608"/>
        <dbReference type="Rhea" id="RHEA-COMP:11060"/>
        <dbReference type="Rhea" id="RHEA-COMP:11605"/>
        <dbReference type="ChEBI" id="CHEBI:15378"/>
        <dbReference type="ChEBI" id="CHEBI:30013"/>
        <dbReference type="ChEBI" id="CHEBI:30616"/>
        <dbReference type="ChEBI" id="CHEBI:61977"/>
        <dbReference type="ChEBI" id="CHEBI:456216"/>
        <dbReference type="EC" id="2.7.11.1"/>
    </reaction>
</comment>
<name>A0ABC8UEF5_9AQUA</name>
<evidence type="ECO:0000313" key="26">
    <source>
        <dbReference type="EMBL" id="CAK9179474.1"/>
    </source>
</evidence>
<dbReference type="GO" id="GO:0051707">
    <property type="term" value="P:response to other organism"/>
    <property type="evidence" value="ECO:0007669"/>
    <property type="project" value="UniProtKB-ARBA"/>
</dbReference>
<keyword evidence="15 22" id="KW-0067">ATP-binding</keyword>
<dbReference type="FunFam" id="3.30.200.20:FF:000432">
    <property type="entry name" value="LRR receptor-like serine/threonine-protein kinase EFR"/>
    <property type="match status" value="1"/>
</dbReference>
<dbReference type="Pfam" id="PF13855">
    <property type="entry name" value="LRR_8"/>
    <property type="match status" value="1"/>
</dbReference>
<dbReference type="GO" id="GO:0005886">
    <property type="term" value="C:plasma membrane"/>
    <property type="evidence" value="ECO:0007669"/>
    <property type="project" value="UniProtKB-SubCell"/>
</dbReference>
<sequence>MNKSSFWFVAYVNTTFLLCLILGFSQVGSCVRHGNTTDRLALIAFKAEIIADPLGAVSSWNKSIHFCKWFGVTCSRRQHQRVIALDLGNQELSGTMSPHIGNLSFLKTLILQNNSFRGEIPPELGRLRRLEYLWILNNSFGGEIPANISYCSNLISFSAHSNKLVGKIPMELGSLSKLEKFMGSNNNLTGIIPPPFGNLSSLFELYLYSNNLVGGIPKELGRLAKLEIIALSQNRLSGTIPPKIFNISSIAVIDFGVNQIKGDLTSLIGSTTPPHLKFLSIGANQFTGSIPISMSNMSNLEYLLLAHNKLTGKVPHLGKCYKLRKFGININHLGSGEANDLSFISTLTNATNLTTLLVNVNNFGGVLPESVENLSTQLVQMVLDSNQISGSIPSVIANLSNLELLGMKENKFTGHIPPDFGKFQNLHVLALSRNQLSGNVPSSLGNLSALTQLYLDRNNLQGNIPSSLGNCQNLNQLDLSWNNLNGTIPGHVLGISSLSIGLDLSYNHLIGSLVLEVGNLKNLGFLSVSKNMLSGKISSNLGSCQSLEFLHMDGNFFQGTIPSSFSSLKGIQVLDLSCNNLSGKIPEYFASFDLKYLNLSFNDFEGPIPKEGIFENASATSLSGNSKLCGDIPEFQLPKCKSQRSKNIFSTSIFKLTISIVSGILGLTLVLGFLFICWFRKTNKTPSSDLAGNSFLKVSYRSLLQATNGFSTTNLIGMGSFGSVYKGILDPDGTIIAVKVLNLSHHGASKSFIAECETLRSIRHRNLVKVLTACSGVDYRGNDFKALVYEFMENGSLEGYLHPNQVEDLADVEPKKLNLLQRVNIAIDVACALDYLHHGIPTPIIHRDIKPSNVLLDNELVGHVGDFGISRFLPAATQNLSTSSTGVRGSIGYIAPEHGMGSDASTWGDVYSFGILLLEMFTGKRPTDNMFRDRLNLHNYVVAALPDQVEKIMDSTLVEEIREEEEFISSANNSSTRRHQLLSSRIQKDQHKWLISVFRVGVACSKHSVEERMNISDVVSELYSIKNAILQS</sequence>
<protein>
    <recommendedName>
        <fullName evidence="4">non-specific serine/threonine protein kinase</fullName>
        <ecNumber evidence="4">2.7.11.1</ecNumber>
    </recommendedName>
</protein>
<reference evidence="26 27" key="1">
    <citation type="submission" date="2024-02" db="EMBL/GenBank/DDBJ databases">
        <authorList>
            <person name="Vignale AGUSTIN F."/>
            <person name="Sosa J E."/>
            <person name="Modenutti C."/>
        </authorList>
    </citation>
    <scope>NUCLEOTIDE SEQUENCE [LARGE SCALE GENOMIC DNA]</scope>
</reference>
<evidence type="ECO:0000256" key="20">
    <source>
        <dbReference type="ARBA" id="ARBA00047899"/>
    </source>
</evidence>
<keyword evidence="10 23" id="KW-0812">Transmembrane</keyword>
<evidence type="ECO:0000256" key="22">
    <source>
        <dbReference type="PROSITE-ProRule" id="PRU10141"/>
    </source>
</evidence>
<evidence type="ECO:0000256" key="3">
    <source>
        <dbReference type="ARBA" id="ARBA00008684"/>
    </source>
</evidence>
<dbReference type="InterPro" id="IPR055414">
    <property type="entry name" value="LRR_R13L4/SHOC2-like"/>
</dbReference>
<evidence type="ECO:0000313" key="27">
    <source>
        <dbReference type="Proteomes" id="UP001642360"/>
    </source>
</evidence>
<dbReference type="InterPro" id="IPR032675">
    <property type="entry name" value="LRR_dom_sf"/>
</dbReference>
<dbReference type="Gene3D" id="3.30.200.20">
    <property type="entry name" value="Phosphorylase Kinase, domain 1"/>
    <property type="match status" value="1"/>
</dbReference>
<evidence type="ECO:0000256" key="16">
    <source>
        <dbReference type="ARBA" id="ARBA00022989"/>
    </source>
</evidence>
<dbReference type="Proteomes" id="UP001642360">
    <property type="component" value="Unassembled WGS sequence"/>
</dbReference>
<dbReference type="FunFam" id="3.80.10.10:FF:000233">
    <property type="entry name" value="Leucine-rich repeat receptor-like protein kinase TDR"/>
    <property type="match status" value="1"/>
</dbReference>
<feature type="domain" description="Protein kinase" evidence="25">
    <location>
        <begin position="710"/>
        <end position="982"/>
    </location>
</feature>
<dbReference type="PROSITE" id="PS00107">
    <property type="entry name" value="PROTEIN_KINASE_ATP"/>
    <property type="match status" value="1"/>
</dbReference>
<keyword evidence="13 22" id="KW-0547">Nucleotide-binding</keyword>
<keyword evidence="16 23" id="KW-1133">Transmembrane helix</keyword>
<evidence type="ECO:0000256" key="21">
    <source>
        <dbReference type="ARBA" id="ARBA00048679"/>
    </source>
</evidence>
<dbReference type="GO" id="GO:0006952">
    <property type="term" value="P:defense response"/>
    <property type="evidence" value="ECO:0007669"/>
    <property type="project" value="UniProtKB-ARBA"/>
</dbReference>
<dbReference type="Gene3D" id="1.10.510.10">
    <property type="entry name" value="Transferase(Phosphotransferase) domain 1"/>
    <property type="match status" value="1"/>
</dbReference>
<dbReference type="GO" id="GO:0004674">
    <property type="term" value="F:protein serine/threonine kinase activity"/>
    <property type="evidence" value="ECO:0007669"/>
    <property type="project" value="UniProtKB-KW"/>
</dbReference>
<gene>
    <name evidence="26" type="ORF">ILEXP_LOCUS49409</name>
</gene>
<keyword evidence="14" id="KW-0418">Kinase</keyword>
<dbReference type="Pfam" id="PF07714">
    <property type="entry name" value="PK_Tyr_Ser-Thr"/>
    <property type="match status" value="1"/>
</dbReference>
<keyword evidence="7" id="KW-0597">Phosphoprotein</keyword>
<evidence type="ECO:0000256" key="13">
    <source>
        <dbReference type="ARBA" id="ARBA00022741"/>
    </source>
</evidence>
<comment type="catalytic activity">
    <reaction evidence="21">
        <text>L-seryl-[protein] + ATP = O-phospho-L-seryl-[protein] + ADP + H(+)</text>
        <dbReference type="Rhea" id="RHEA:17989"/>
        <dbReference type="Rhea" id="RHEA-COMP:9863"/>
        <dbReference type="Rhea" id="RHEA-COMP:11604"/>
        <dbReference type="ChEBI" id="CHEBI:15378"/>
        <dbReference type="ChEBI" id="CHEBI:29999"/>
        <dbReference type="ChEBI" id="CHEBI:30616"/>
        <dbReference type="ChEBI" id="CHEBI:83421"/>
        <dbReference type="ChEBI" id="CHEBI:456216"/>
        <dbReference type="EC" id="2.7.11.1"/>
    </reaction>
</comment>